<keyword evidence="3" id="KW-0998">Cell outer membrane</keyword>
<evidence type="ECO:0000259" key="5">
    <source>
        <dbReference type="Pfam" id="PF00263"/>
    </source>
</evidence>
<dbReference type="PANTHER" id="PTHR30332:SF5">
    <property type="entry name" value="SPI-1 TYPE 3 SECRETION SYSTEM SECRETIN"/>
    <property type="match status" value="1"/>
</dbReference>
<feature type="domain" description="SPI-1 type 3 secretion system secretin N0" evidence="7">
    <location>
        <begin position="55"/>
        <end position="123"/>
    </location>
</feature>
<sequence precursor="true">MSKKIAKEFFLALLLSSFFFLACADVVSAELQDTRMLHRKMSGVEEAYRNGENIYIASDNSVQQLLYVVAEEIRKPIIVSTQAAKKRVTGNFDLNHPQTLLSKLASRLGLVWYNDGSSIYVYDNNEIKSTVVRLMHAPYERLVAYLKSSELYDVRFPLRSDGLSASFYISGPPVYVELVTAAAKYIDASYSNPRAGEMTVRVIKLNNTFVNDRNYTQRDTSVSIPGIASVLKNLMSNTTKVLNVKGEAIAIDEHSDGEDRSKTHYSQFDSIPKLSDFSSPDSVFSSERPSAADIEAVRIVAYTDTNSLLVMGSERQVNFVEDLVKAIDVSKRQIQLSLWIIDISKKEINELGVKWSGAGKVNNTGVTFNTSSLTPENSIHFLADVSALVKSGSAQVISRPEILTQENVPALFDNNSSFYAKLIGERTSSLEKITYGTMISVLPRLATGQQEIEMILNIHDGTVPLNAQGEPDKFDSMPTTSNTQISTEARVPLGHSLLVGGYSRDQDEQHNIGVPLLRDIPYLGRIFNYSYKSQTKMVRIFLIHPELLTEGETWKDGKNDNPIPGFITKVEEQTLKSTVSILREMMNSKKGL</sequence>
<gene>
    <name evidence="8" type="primary">invG</name>
    <name evidence="3" type="synonym">sctC</name>
    <name evidence="8" type="ordered locus">ETA_19080</name>
</gene>
<dbReference type="NCBIfam" id="TIGR02516">
    <property type="entry name" value="type_III_yscC"/>
    <property type="match status" value="1"/>
</dbReference>
<dbReference type="Pfam" id="PF03958">
    <property type="entry name" value="Secretin_N"/>
    <property type="match status" value="1"/>
</dbReference>
<comment type="subcellular location">
    <subcellularLocation>
        <location evidence="1 3 4">Cell outer membrane</location>
    </subcellularLocation>
</comment>
<dbReference type="PROSITE" id="PS51257">
    <property type="entry name" value="PROKAR_LIPOPROTEIN"/>
    <property type="match status" value="1"/>
</dbReference>
<keyword evidence="3" id="KW-0653">Protein transport</keyword>
<dbReference type="InterPro" id="IPR038591">
    <property type="entry name" value="NolW-like_sf"/>
</dbReference>
<evidence type="ECO:0000259" key="6">
    <source>
        <dbReference type="Pfam" id="PF03958"/>
    </source>
</evidence>
<dbReference type="EMBL" id="CU468135">
    <property type="protein sequence ID" value="CAO96954.1"/>
    <property type="molecule type" value="Genomic_DNA"/>
</dbReference>
<dbReference type="AlphaFoldDB" id="B2VEF5"/>
<dbReference type="GO" id="GO:0009279">
    <property type="term" value="C:cell outer membrane"/>
    <property type="evidence" value="ECO:0007669"/>
    <property type="project" value="UniProtKB-SubCell"/>
</dbReference>
<dbReference type="OrthoDB" id="9779724at2"/>
<name>B2VEF5_ERWT9</name>
<evidence type="ECO:0000256" key="1">
    <source>
        <dbReference type="ARBA" id="ARBA00004442"/>
    </source>
</evidence>
<dbReference type="Gene3D" id="3.55.50.30">
    <property type="match status" value="1"/>
</dbReference>
<dbReference type="InterPro" id="IPR004846">
    <property type="entry name" value="T2SS/T3SS_dom"/>
</dbReference>
<dbReference type="InterPro" id="IPR005644">
    <property type="entry name" value="NolW-like"/>
</dbReference>
<accession>B2VEF5</accession>
<evidence type="ECO:0000313" key="8">
    <source>
        <dbReference type="EMBL" id="CAO96954.1"/>
    </source>
</evidence>
<feature type="chain" id="PRO_5026398022" description="Type 3 secretion system secretin" evidence="3">
    <location>
        <begin position="25"/>
        <end position="592"/>
    </location>
</feature>
<feature type="signal peptide" evidence="3">
    <location>
        <begin position="1"/>
        <end position="24"/>
    </location>
</feature>
<dbReference type="Pfam" id="PF21304">
    <property type="entry name" value="T3S_SPI-1_N0"/>
    <property type="match status" value="1"/>
</dbReference>
<proteinExistence type="inferred from homology"/>
<feature type="domain" description="Type II/III secretion system secretin-like" evidence="5">
    <location>
        <begin position="387"/>
        <end position="548"/>
    </location>
</feature>
<keyword evidence="3 4" id="KW-0813">Transport</keyword>
<protein>
    <recommendedName>
        <fullName evidence="3">Type 3 secretion system secretin</fullName>
        <shortName evidence="3">T3SS secretin</shortName>
    </recommendedName>
</protein>
<dbReference type="Pfam" id="PF00263">
    <property type="entry name" value="Secretin"/>
    <property type="match status" value="1"/>
</dbReference>
<dbReference type="GO" id="GO:0030257">
    <property type="term" value="C:type III protein secretion system complex"/>
    <property type="evidence" value="ECO:0007669"/>
    <property type="project" value="UniProtKB-UniRule"/>
</dbReference>
<feature type="domain" description="NolW-like" evidence="6">
    <location>
        <begin position="200"/>
        <end position="333"/>
    </location>
</feature>
<evidence type="ECO:0000256" key="2">
    <source>
        <dbReference type="ARBA" id="ARBA00022729"/>
    </source>
</evidence>
<evidence type="ECO:0000256" key="4">
    <source>
        <dbReference type="RuleBase" id="RU004004"/>
    </source>
</evidence>
<dbReference type="GO" id="GO:0015627">
    <property type="term" value="C:type II protein secretion system complex"/>
    <property type="evidence" value="ECO:0007669"/>
    <property type="project" value="TreeGrafter"/>
</dbReference>
<dbReference type="Proteomes" id="UP000001726">
    <property type="component" value="Chromosome"/>
</dbReference>
<dbReference type="InterPro" id="IPR050810">
    <property type="entry name" value="Bact_Secretion_Sys_Channel"/>
</dbReference>
<comment type="subunit">
    <text evidence="3">The core secretion machinery of the T3SS is composed of approximately 20 different proteins, including cytoplasmic components, a base, an export apparatus and a needle. This subunit is part of the base, which anchors the injectisome in the bacterial cell envelope. Forms a stable homooligomeric complex.</text>
</comment>
<keyword evidence="2 3" id="KW-0732">Signal</keyword>
<comment type="similarity">
    <text evidence="3">Belongs to the bacterial secretin family. T3SS SctC subfamily.</text>
</comment>
<dbReference type="HAMAP" id="MF_02219">
    <property type="entry name" value="Type_III_secretin"/>
    <property type="match status" value="1"/>
</dbReference>
<dbReference type="PANTHER" id="PTHR30332">
    <property type="entry name" value="PROBABLE GENERAL SECRETION PATHWAY PROTEIN D"/>
    <property type="match status" value="1"/>
</dbReference>
<reference evidence="8 9" key="1">
    <citation type="journal article" date="2008" name="Environ. Microbiol.">
        <title>The genome of Erwinia tasmaniensis strain Et1/99, a non-pathogenic bacterium in the genus Erwinia.</title>
        <authorList>
            <person name="Kube M."/>
            <person name="Migdoll A.M."/>
            <person name="Mueller I."/>
            <person name="Kuhl H."/>
            <person name="Beck A."/>
            <person name="Reinhardt R."/>
            <person name="Geider K."/>
        </authorList>
    </citation>
    <scope>NUCLEOTIDE SEQUENCE [LARGE SCALE GENOMIC DNA]</scope>
    <source>
        <strain evidence="9">DSM 17950 / CFBP 7177 / CIP 109463 / NCPPB 4357 / Et1/99</strain>
    </source>
</reference>
<keyword evidence="9" id="KW-1185">Reference proteome</keyword>
<dbReference type="Gene3D" id="3.30.1370.120">
    <property type="match status" value="2"/>
</dbReference>
<comment type="function">
    <text evidence="3">Component of the type III secretion system (T3SS), also called injectisome, which is used to inject bacterial effector proteins into eukaryotic host cells. Forms a ring-shaped multimeric structure with an apparent central pore in the outer membrane.</text>
</comment>
<evidence type="ECO:0000313" key="9">
    <source>
        <dbReference type="Proteomes" id="UP000001726"/>
    </source>
</evidence>
<dbReference type="STRING" id="465817.ETA_19080"/>
<dbReference type="GO" id="GO:0030254">
    <property type="term" value="P:protein secretion by the type III secretion system"/>
    <property type="evidence" value="ECO:0007669"/>
    <property type="project" value="UniProtKB-UniRule"/>
</dbReference>
<evidence type="ECO:0000256" key="3">
    <source>
        <dbReference type="HAMAP-Rule" id="MF_02219"/>
    </source>
</evidence>
<dbReference type="InterPro" id="IPR049034">
    <property type="entry name" value="T3S_SPI-1_N0"/>
</dbReference>
<dbReference type="eggNOG" id="COG1450">
    <property type="taxonomic scope" value="Bacteria"/>
</dbReference>
<dbReference type="PRINTS" id="PR01337">
    <property type="entry name" value="TYPE3OMGPROT"/>
</dbReference>
<dbReference type="KEGG" id="eta:ETA_19080"/>
<evidence type="ECO:0000259" key="7">
    <source>
        <dbReference type="Pfam" id="PF21304"/>
    </source>
</evidence>
<dbReference type="InterPro" id="IPR003522">
    <property type="entry name" value="T3SS_OM_pore_YscC"/>
</dbReference>
<dbReference type="RefSeq" id="WP_012441638.1">
    <property type="nucleotide sequence ID" value="NC_010694.1"/>
</dbReference>
<organism evidence="8 9">
    <name type="scientific">Erwinia tasmaniensis (strain DSM 17950 / CFBP 7177 / CIP 109463 / NCPPB 4357 / Et1/99)</name>
    <dbReference type="NCBI Taxonomy" id="465817"/>
    <lineage>
        <taxon>Bacteria</taxon>
        <taxon>Pseudomonadati</taxon>
        <taxon>Pseudomonadota</taxon>
        <taxon>Gammaproteobacteria</taxon>
        <taxon>Enterobacterales</taxon>
        <taxon>Erwiniaceae</taxon>
        <taxon>Erwinia</taxon>
    </lineage>
</organism>
<dbReference type="HOGENOM" id="CLU_022474_3_0_6"/>
<keyword evidence="3" id="KW-0472">Membrane</keyword>
<keyword evidence="3" id="KW-0811">Translocation</keyword>